<reference evidence="3" key="1">
    <citation type="submission" date="2016-06" db="EMBL/GenBank/DDBJ databases">
        <authorList>
            <person name="Varghese N."/>
            <person name="Submissions Spin"/>
        </authorList>
    </citation>
    <scope>NUCLEOTIDE SEQUENCE [LARGE SCALE GENOMIC DNA]</scope>
    <source>
        <strain evidence="3">DSM 45246</strain>
    </source>
</reference>
<feature type="region of interest" description="Disordered" evidence="1">
    <location>
        <begin position="158"/>
        <end position="199"/>
    </location>
</feature>
<feature type="region of interest" description="Disordered" evidence="1">
    <location>
        <begin position="277"/>
        <end position="320"/>
    </location>
</feature>
<evidence type="ECO:0000313" key="2">
    <source>
        <dbReference type="EMBL" id="SCF31034.1"/>
    </source>
</evidence>
<name>A0A1C4ZDR9_9ACTN</name>
<sequence>MADRRAAARGIGQRLGDFPRAGLRVCECKPDDGVPEPVLDRPVTDPRWRCDGSRCLKTSPQPAHVVSCAAEKASDLHGGHAAGTDLADQSFDLRQGPAVGSEAGRGVRRGGRAGLRSRPPGVGRGLAVAVGTQQSQVGLSVVEPVAVYVVDLEDEGRALPPRAETTDGTLFRHADGGQGAPESEPGCSRRVGRQPDQNLGRWLPRTLHSAAVSLAREVGGVDAEAPQLPADVGVRAAAHRHTQQPQHSRDAPCLRGRGSKGFGGVLVARHVPTVTAAPDRLSRGRDRGAAWRRVRWPSRCRAPARSSRPRRRRRSSGSRR</sequence>
<keyword evidence="3" id="KW-1185">Reference proteome</keyword>
<accession>A0A1C4ZDR9</accession>
<feature type="region of interest" description="Disordered" evidence="1">
    <location>
        <begin position="96"/>
        <end position="122"/>
    </location>
</feature>
<organism evidence="2 3">
    <name type="scientific">Micromonospora chaiyaphumensis</name>
    <dbReference type="NCBI Taxonomy" id="307119"/>
    <lineage>
        <taxon>Bacteria</taxon>
        <taxon>Bacillati</taxon>
        <taxon>Actinomycetota</taxon>
        <taxon>Actinomycetes</taxon>
        <taxon>Micromonosporales</taxon>
        <taxon>Micromonosporaceae</taxon>
        <taxon>Micromonospora</taxon>
    </lineage>
</organism>
<evidence type="ECO:0000256" key="1">
    <source>
        <dbReference type="SAM" id="MobiDB-lite"/>
    </source>
</evidence>
<feature type="compositionally biased region" description="Basic residues" evidence="1">
    <location>
        <begin position="307"/>
        <end position="320"/>
    </location>
</feature>
<proteinExistence type="predicted"/>
<dbReference type="EMBL" id="FMCS01000013">
    <property type="protein sequence ID" value="SCF31034.1"/>
    <property type="molecule type" value="Genomic_DNA"/>
</dbReference>
<dbReference type="Proteomes" id="UP000199629">
    <property type="component" value="Unassembled WGS sequence"/>
</dbReference>
<feature type="compositionally biased region" description="Basic and acidic residues" evidence="1">
    <location>
        <begin position="280"/>
        <end position="289"/>
    </location>
</feature>
<dbReference type="AlphaFoldDB" id="A0A1C4ZDR9"/>
<evidence type="ECO:0000313" key="3">
    <source>
        <dbReference type="Proteomes" id="UP000199629"/>
    </source>
</evidence>
<protein>
    <submittedName>
        <fullName evidence="2">Uncharacterized protein</fullName>
    </submittedName>
</protein>
<gene>
    <name evidence="2" type="ORF">GA0070214_113166</name>
</gene>